<keyword evidence="4" id="KW-1185">Reference proteome</keyword>
<dbReference type="InParanoid" id="A0A2J6TC27"/>
<accession>A0A2J6TC27</accession>
<feature type="domain" description="AtuA-like ferredoxin-fold" evidence="2">
    <location>
        <begin position="465"/>
        <end position="561"/>
    </location>
</feature>
<dbReference type="RefSeq" id="XP_024737426.1">
    <property type="nucleotide sequence ID" value="XM_024886813.1"/>
</dbReference>
<proteinExistence type="predicted"/>
<dbReference type="Pfam" id="PF23544">
    <property type="entry name" value="AtuA_ferredoxin"/>
    <property type="match status" value="1"/>
</dbReference>
<gene>
    <name evidence="3" type="ORF">K444DRAFT_663285</name>
</gene>
<evidence type="ECO:0000259" key="1">
    <source>
        <dbReference type="Pfam" id="PF07287"/>
    </source>
</evidence>
<evidence type="ECO:0000313" key="3">
    <source>
        <dbReference type="EMBL" id="PMD60522.1"/>
    </source>
</evidence>
<name>A0A2J6TC27_9HELO</name>
<dbReference type="PANTHER" id="PTHR47585:SF2">
    <property type="entry name" value="DUF1446 DOMAIN PROTEIN (AFU_ORTHOLOGUE AFUA_6G11420)"/>
    <property type="match status" value="1"/>
</dbReference>
<dbReference type="GeneID" id="36594890"/>
<dbReference type="EMBL" id="KZ613790">
    <property type="protein sequence ID" value="PMD60522.1"/>
    <property type="molecule type" value="Genomic_DNA"/>
</dbReference>
<dbReference type="AlphaFoldDB" id="A0A2J6TC27"/>
<sequence length="576" mass="63438">MDEHIDVLVGDWMSELNIPTRAYNVANGLGIGYEETFLEALEPALENIAKKGIKLAANAGTVATKELYDIVVKMVKEKGLDLAVAWIEGDVVSDLVKDDLKKAPRKFVHISTGESLEEWGFDPLFAQCYLGGLGIAMAFKAGADIVICGRVADASPIVGAAAWWHNWSRTDYDQLAQSLIAGHLIECSVYVTGGNFCGFKSLDWAGINDLGYPIAEIAHDGDVIITKAKNTGGLVSIETCKEQLLYEIQGMYYLNCDVTAVINQACFTELAPNRVMLSGITGKPPPAATKMGLTAFGGYQAELHWAMIGLDIDERVKLLDDQLRDSFGKSRMAKFSLWDISVYGSTPENPRNQNSCIVDVRLFAQARHAEDLSETNFIRPALDINMHTYPAATFHADLRTAVPKVFTEYFPTLIPQPTQTIHFSTGASPMTFVPPTETTIHPASQPSYPPTNPVDLSSFGPTKQVPLGRVVYGRAGDKGSNCNVGLFARNAQEWPWLRSLLSTEKLIDLMDEEYKGQEIDRMEFPNLWAVHFLLHDHLDRGVTANAGYDILGKFIAEFLRLKKVDVPVAFLEKGVL</sequence>
<organism evidence="3 4">
    <name type="scientific">Hyaloscypha bicolor E</name>
    <dbReference type="NCBI Taxonomy" id="1095630"/>
    <lineage>
        <taxon>Eukaryota</taxon>
        <taxon>Fungi</taxon>
        <taxon>Dikarya</taxon>
        <taxon>Ascomycota</taxon>
        <taxon>Pezizomycotina</taxon>
        <taxon>Leotiomycetes</taxon>
        <taxon>Helotiales</taxon>
        <taxon>Hyaloscyphaceae</taxon>
        <taxon>Hyaloscypha</taxon>
        <taxon>Hyaloscypha bicolor</taxon>
    </lineage>
</organism>
<dbReference type="InterPro" id="IPR056362">
    <property type="entry name" value="AtuA-like_ferredoxin_dom"/>
</dbReference>
<protein>
    <submittedName>
        <fullName evidence="3">DUF1446-domain-containing protein</fullName>
    </submittedName>
</protein>
<feature type="domain" description="Acyclic terpene utilisation N-terminal" evidence="1">
    <location>
        <begin position="3"/>
        <end position="418"/>
    </location>
</feature>
<dbReference type="OrthoDB" id="10265871at2759"/>
<evidence type="ECO:0000313" key="4">
    <source>
        <dbReference type="Proteomes" id="UP000235371"/>
    </source>
</evidence>
<dbReference type="InterPro" id="IPR010839">
    <property type="entry name" value="AtuA_N"/>
</dbReference>
<dbReference type="Pfam" id="PF07287">
    <property type="entry name" value="AtuA"/>
    <property type="match status" value="1"/>
</dbReference>
<reference evidence="3 4" key="1">
    <citation type="submission" date="2016-04" db="EMBL/GenBank/DDBJ databases">
        <title>A degradative enzymes factory behind the ericoid mycorrhizal symbiosis.</title>
        <authorList>
            <consortium name="DOE Joint Genome Institute"/>
            <person name="Martino E."/>
            <person name="Morin E."/>
            <person name="Grelet G."/>
            <person name="Kuo A."/>
            <person name="Kohler A."/>
            <person name="Daghino S."/>
            <person name="Barry K."/>
            <person name="Choi C."/>
            <person name="Cichocki N."/>
            <person name="Clum A."/>
            <person name="Copeland A."/>
            <person name="Hainaut M."/>
            <person name="Haridas S."/>
            <person name="Labutti K."/>
            <person name="Lindquist E."/>
            <person name="Lipzen A."/>
            <person name="Khouja H.-R."/>
            <person name="Murat C."/>
            <person name="Ohm R."/>
            <person name="Olson A."/>
            <person name="Spatafora J."/>
            <person name="Veneault-Fourrey C."/>
            <person name="Henrissat B."/>
            <person name="Grigoriev I."/>
            <person name="Martin F."/>
            <person name="Perotto S."/>
        </authorList>
    </citation>
    <scope>NUCLEOTIDE SEQUENCE [LARGE SCALE GENOMIC DNA]</scope>
    <source>
        <strain evidence="3 4">E</strain>
    </source>
</reference>
<evidence type="ECO:0000259" key="2">
    <source>
        <dbReference type="Pfam" id="PF23544"/>
    </source>
</evidence>
<dbReference type="Proteomes" id="UP000235371">
    <property type="component" value="Unassembled WGS sequence"/>
</dbReference>
<dbReference type="PANTHER" id="PTHR47585">
    <property type="match status" value="1"/>
</dbReference>